<proteinExistence type="predicted"/>
<dbReference type="PANTHER" id="PTHR23044">
    <property type="entry name" value="3'-5' EXONUCLEASE ERI1-RELATED"/>
    <property type="match status" value="1"/>
</dbReference>
<dbReference type="InterPro" id="IPR012337">
    <property type="entry name" value="RNaseH-like_sf"/>
</dbReference>
<accession>A0AAP0MX94</accession>
<sequence>MAIDSFQRSPLFPNYPFLLPQPNPFLPQKLQDIDYFAVVDFQVPYWDCQVMLESECRFKNIPKPAYFNRWINLRVPFSKVFGDVRCNLKEAVELAGIVWHGRVHCGLDDSINIARLLAVIMQRGFKFSITKYLMPPQAITQDSVMTWNRHHQFLVPQRMSTFQHTSRDPPEVEELRYFLWSQKLQEDNSKARTKVRNLLFRMWELDA</sequence>
<keyword evidence="3" id="KW-1185">Reference proteome</keyword>
<gene>
    <name evidence="1" type="ORF">WN944_021647</name>
    <name evidence="2" type="ORF">WN944_021649</name>
</gene>
<evidence type="ECO:0000313" key="2">
    <source>
        <dbReference type="EMBL" id="KAK9228695.1"/>
    </source>
</evidence>
<reference evidence="1 3" key="1">
    <citation type="submission" date="2024-05" db="EMBL/GenBank/DDBJ databases">
        <title>Haplotype-resolved chromosome-level genome assembly of Huyou (Citrus changshanensis).</title>
        <authorList>
            <person name="Miao C."/>
            <person name="Chen W."/>
            <person name="Wu Y."/>
            <person name="Wang L."/>
            <person name="Zhao S."/>
            <person name="Grierson D."/>
            <person name="Xu C."/>
            <person name="Chen K."/>
        </authorList>
    </citation>
    <scope>NUCLEOTIDE SEQUENCE [LARGE SCALE GENOMIC DNA]</scope>
    <source>
        <strain evidence="1">01-14</strain>
        <tissue evidence="1">Leaf</tissue>
    </source>
</reference>
<dbReference type="Proteomes" id="UP001428341">
    <property type="component" value="Unassembled WGS sequence"/>
</dbReference>
<dbReference type="PANTHER" id="PTHR23044:SF61">
    <property type="entry name" value="3'-5' EXORIBONUCLEASE 1-RELATED"/>
    <property type="match status" value="1"/>
</dbReference>
<organism evidence="1 3">
    <name type="scientific">Citrus x changshan-huyou</name>
    <dbReference type="NCBI Taxonomy" id="2935761"/>
    <lineage>
        <taxon>Eukaryota</taxon>
        <taxon>Viridiplantae</taxon>
        <taxon>Streptophyta</taxon>
        <taxon>Embryophyta</taxon>
        <taxon>Tracheophyta</taxon>
        <taxon>Spermatophyta</taxon>
        <taxon>Magnoliopsida</taxon>
        <taxon>eudicotyledons</taxon>
        <taxon>Gunneridae</taxon>
        <taxon>Pentapetalae</taxon>
        <taxon>rosids</taxon>
        <taxon>malvids</taxon>
        <taxon>Sapindales</taxon>
        <taxon>Rutaceae</taxon>
        <taxon>Aurantioideae</taxon>
        <taxon>Citrus</taxon>
    </lineage>
</organism>
<protein>
    <recommendedName>
        <fullName evidence="4">Exonuclease domain-containing protein</fullName>
    </recommendedName>
</protein>
<dbReference type="InterPro" id="IPR051274">
    <property type="entry name" value="3-5_Exoribonuclease"/>
</dbReference>
<name>A0AAP0MX94_9ROSI</name>
<dbReference type="Gene3D" id="3.30.420.10">
    <property type="entry name" value="Ribonuclease H-like superfamily/Ribonuclease H"/>
    <property type="match status" value="1"/>
</dbReference>
<dbReference type="InterPro" id="IPR036397">
    <property type="entry name" value="RNaseH_sf"/>
</dbReference>
<dbReference type="SUPFAM" id="SSF53098">
    <property type="entry name" value="Ribonuclease H-like"/>
    <property type="match status" value="1"/>
</dbReference>
<dbReference type="AlphaFoldDB" id="A0AAP0MX94"/>
<comment type="caution">
    <text evidence="1">The sequence shown here is derived from an EMBL/GenBank/DDBJ whole genome shotgun (WGS) entry which is preliminary data.</text>
</comment>
<evidence type="ECO:0000313" key="3">
    <source>
        <dbReference type="Proteomes" id="UP001428341"/>
    </source>
</evidence>
<dbReference type="GO" id="GO:0003676">
    <property type="term" value="F:nucleic acid binding"/>
    <property type="evidence" value="ECO:0007669"/>
    <property type="project" value="InterPro"/>
</dbReference>
<dbReference type="EMBL" id="JBCGBO010000001">
    <property type="protein sequence ID" value="KAK9228695.1"/>
    <property type="molecule type" value="Genomic_DNA"/>
</dbReference>
<evidence type="ECO:0000313" key="1">
    <source>
        <dbReference type="EMBL" id="KAK9228693.1"/>
    </source>
</evidence>
<evidence type="ECO:0008006" key="4">
    <source>
        <dbReference type="Google" id="ProtNLM"/>
    </source>
</evidence>
<dbReference type="EMBL" id="JBCGBO010000001">
    <property type="protein sequence ID" value="KAK9228693.1"/>
    <property type="molecule type" value="Genomic_DNA"/>
</dbReference>